<dbReference type="PROSITE" id="PS50075">
    <property type="entry name" value="CARRIER"/>
    <property type="match status" value="1"/>
</dbReference>
<dbReference type="InterPro" id="IPR020802">
    <property type="entry name" value="TesA-like"/>
</dbReference>
<protein>
    <submittedName>
        <fullName evidence="4">Thioester reductase</fullName>
    </submittedName>
</protein>
<dbReference type="Gene3D" id="3.30.300.30">
    <property type="match status" value="1"/>
</dbReference>
<evidence type="ECO:0000313" key="5">
    <source>
        <dbReference type="Proteomes" id="UP000248688"/>
    </source>
</evidence>
<dbReference type="InterPro" id="IPR010071">
    <property type="entry name" value="AA_adenyl_dom"/>
</dbReference>
<dbReference type="Pfam" id="PF00975">
    <property type="entry name" value="Thioesterase"/>
    <property type="match status" value="1"/>
</dbReference>
<dbReference type="InterPro" id="IPR001031">
    <property type="entry name" value="Thioesterase"/>
</dbReference>
<dbReference type="PANTHER" id="PTHR45527">
    <property type="entry name" value="NONRIBOSOMAL PEPTIDE SYNTHETASE"/>
    <property type="match status" value="1"/>
</dbReference>
<dbReference type="FunFam" id="3.30.300.30:FF:000010">
    <property type="entry name" value="Enterobactin synthetase component F"/>
    <property type="match status" value="1"/>
</dbReference>
<gene>
    <name evidence="4" type="ORF">DN752_12195</name>
</gene>
<dbReference type="KEGG" id="est:DN752_12195"/>
<dbReference type="AlphaFoldDB" id="A0A2Z4IIQ4"/>
<dbReference type="InterPro" id="IPR025110">
    <property type="entry name" value="AMP-bd_C"/>
</dbReference>
<dbReference type="PANTHER" id="PTHR45527:SF1">
    <property type="entry name" value="FATTY ACID SYNTHASE"/>
    <property type="match status" value="1"/>
</dbReference>
<dbReference type="SUPFAM" id="SSF53474">
    <property type="entry name" value="alpha/beta-Hydrolases"/>
    <property type="match status" value="1"/>
</dbReference>
<reference evidence="4 5" key="1">
    <citation type="submission" date="2018-06" db="EMBL/GenBank/DDBJ databases">
        <title>Echinicola strongylocentroti sp. nov., isolated from a sea urchin Strongylocentrotus intermedius.</title>
        <authorList>
            <person name="Bae S.S."/>
        </authorList>
    </citation>
    <scope>NUCLEOTIDE SEQUENCE [LARGE SCALE GENOMIC DNA]</scope>
    <source>
        <strain evidence="4 5">MEBiC08714</strain>
    </source>
</reference>
<dbReference type="InterPro" id="IPR020845">
    <property type="entry name" value="AMP-binding_CS"/>
</dbReference>
<dbReference type="CDD" id="cd12116">
    <property type="entry name" value="A_NRPS_Ta1_like"/>
    <property type="match status" value="1"/>
</dbReference>
<evidence type="ECO:0000259" key="3">
    <source>
        <dbReference type="PROSITE" id="PS50075"/>
    </source>
</evidence>
<dbReference type="Gene3D" id="1.10.1200.10">
    <property type="entry name" value="ACP-like"/>
    <property type="match status" value="1"/>
</dbReference>
<feature type="domain" description="Carrier" evidence="3">
    <location>
        <begin position="553"/>
        <end position="628"/>
    </location>
</feature>
<dbReference type="NCBIfam" id="TIGR01733">
    <property type="entry name" value="AA-adenyl-dom"/>
    <property type="match status" value="1"/>
</dbReference>
<dbReference type="SUPFAM" id="SSF47336">
    <property type="entry name" value="ACP-like"/>
    <property type="match status" value="1"/>
</dbReference>
<dbReference type="GO" id="GO:0043041">
    <property type="term" value="P:amino acid activation for nonribosomal peptide biosynthetic process"/>
    <property type="evidence" value="ECO:0007669"/>
    <property type="project" value="TreeGrafter"/>
</dbReference>
<dbReference type="InterPro" id="IPR009081">
    <property type="entry name" value="PP-bd_ACP"/>
</dbReference>
<dbReference type="GO" id="GO:0044550">
    <property type="term" value="P:secondary metabolite biosynthetic process"/>
    <property type="evidence" value="ECO:0007669"/>
    <property type="project" value="TreeGrafter"/>
</dbReference>
<evidence type="ECO:0000256" key="2">
    <source>
        <dbReference type="ARBA" id="ARBA00022553"/>
    </source>
</evidence>
<keyword evidence="2" id="KW-0597">Phosphoprotein</keyword>
<dbReference type="Gene3D" id="3.40.50.1820">
    <property type="entry name" value="alpha/beta hydrolase"/>
    <property type="match status" value="1"/>
</dbReference>
<dbReference type="OrthoDB" id="4317020at2"/>
<dbReference type="EMBL" id="CP030041">
    <property type="protein sequence ID" value="AWW30824.1"/>
    <property type="molecule type" value="Genomic_DNA"/>
</dbReference>
<dbReference type="InterPro" id="IPR000873">
    <property type="entry name" value="AMP-dep_synth/lig_dom"/>
</dbReference>
<dbReference type="InterPro" id="IPR020806">
    <property type="entry name" value="PKS_PP-bd"/>
</dbReference>
<dbReference type="Proteomes" id="UP000248688">
    <property type="component" value="Chromosome"/>
</dbReference>
<dbReference type="FunFam" id="3.40.50.980:FF:000001">
    <property type="entry name" value="Non-ribosomal peptide synthetase"/>
    <property type="match status" value="1"/>
</dbReference>
<dbReference type="Pfam" id="PF00501">
    <property type="entry name" value="AMP-binding"/>
    <property type="match status" value="1"/>
</dbReference>
<dbReference type="SUPFAM" id="SSF56801">
    <property type="entry name" value="Acetyl-CoA synthetase-like"/>
    <property type="match status" value="1"/>
</dbReference>
<keyword evidence="1" id="KW-0596">Phosphopantetheine</keyword>
<organism evidence="4 5">
    <name type="scientific">Echinicola strongylocentroti</name>
    <dbReference type="NCBI Taxonomy" id="1795355"/>
    <lineage>
        <taxon>Bacteria</taxon>
        <taxon>Pseudomonadati</taxon>
        <taxon>Bacteroidota</taxon>
        <taxon>Cytophagia</taxon>
        <taxon>Cytophagales</taxon>
        <taxon>Cyclobacteriaceae</taxon>
        <taxon>Echinicola</taxon>
    </lineage>
</organism>
<sequence>MRPSKTTHLDAEHFLASHEASSPLLEDILSDLSFDAPTSVIDQPFVNLLHQVAFTHPDKTAVEYQQQTISYLDLEEKSNQMASFLADGKVKEGSILAIALDRSIEMVIAMLGILKAGCAYLPVDPKLPHERIQYMLEDADVQLIITSKPLLQEVRCKAEKLHIDTLLPILDAYSPAFVDRISSASSLAYVLYTSGSTGNPKGVKISHKNLTNLLLSVKKKPGLNAKDRLLAITTISFDIAGIELFLPLITGATVVLAEATAIKDGRLLHKLLREKDISFMQATPATWRMLVMAGWEQPLPLRILSGGEAFPKDLALLLLRRCDEVWNGYGPTETTIYSTMKKLAITDPVITIGKPIAHTGIYVLDENQLPVKNGTIGEIHISGEGVADGYLNRPELTTERFVPNPFSHNFPVLYKTGDLGRILPTGDIECLGRIDHQVKIRGFRIELGEIEQQLLEETAIKEVAVHPWEDTPGNKRLASYVVLNDPSQAAEGTFAQLVTNWKENLSKKLPEYMIPADWIPMDQLPLTANQKIDRKGLPKPKLQRTASLDAIEKPGTETEKTIHAIWCKSFRVPSISIDTDFFDMGGHSLLAVEVMTKVDRESGKNLPLTTLFSYPTIRKFAAHLDQSSNDHEWRSLVPIKPNGHKTPIYLVHGMAANAGTFFKFTNRLHEDQPIYGLQSKGLNGKDAPNHTIQEMAEHYVSEILEHDPNGPYILGGYSFGGYVAFEMARILIKKGKTVQSVIMFDTQAVNLPLNDHLDDSALSRLKAKFVKKKVEFQVMLKAPKAFQQIKTRAAKRKRLQLLQKIGRAEAPTSDDRTAVIKRIRALNYQAMISYRPQPLEVPTVVFKAKIVPSKSSDHWANGWTNYSNNVKVIPVEGDHFTLFEEPFVDDVGKKLNMHLKESSH</sequence>
<accession>A0A2Z4IIQ4</accession>
<dbReference type="PROSITE" id="PS00455">
    <property type="entry name" value="AMP_BINDING"/>
    <property type="match status" value="1"/>
</dbReference>
<proteinExistence type="predicted"/>
<dbReference type="RefSeq" id="WP_112784201.1">
    <property type="nucleotide sequence ID" value="NZ_CP030041.1"/>
</dbReference>
<dbReference type="InterPro" id="IPR045851">
    <property type="entry name" value="AMP-bd_C_sf"/>
</dbReference>
<dbReference type="Pfam" id="PF00550">
    <property type="entry name" value="PP-binding"/>
    <property type="match status" value="1"/>
</dbReference>
<dbReference type="Gene3D" id="3.40.50.980">
    <property type="match status" value="2"/>
</dbReference>
<dbReference type="SMART" id="SM00823">
    <property type="entry name" value="PKS_PP"/>
    <property type="match status" value="1"/>
</dbReference>
<dbReference type="Gene3D" id="2.30.38.10">
    <property type="entry name" value="Luciferase, Domain 3"/>
    <property type="match status" value="1"/>
</dbReference>
<dbReference type="SMART" id="SM00824">
    <property type="entry name" value="PKS_TE"/>
    <property type="match status" value="1"/>
</dbReference>
<dbReference type="Pfam" id="PF13193">
    <property type="entry name" value="AMP-binding_C"/>
    <property type="match status" value="1"/>
</dbReference>
<dbReference type="InterPro" id="IPR036736">
    <property type="entry name" value="ACP-like_sf"/>
</dbReference>
<evidence type="ECO:0000256" key="1">
    <source>
        <dbReference type="ARBA" id="ARBA00022450"/>
    </source>
</evidence>
<keyword evidence="5" id="KW-1185">Reference proteome</keyword>
<name>A0A2Z4IIQ4_9BACT</name>
<dbReference type="GO" id="GO:0031177">
    <property type="term" value="F:phosphopantetheine binding"/>
    <property type="evidence" value="ECO:0007669"/>
    <property type="project" value="InterPro"/>
</dbReference>
<dbReference type="InterPro" id="IPR029058">
    <property type="entry name" value="AB_hydrolase_fold"/>
</dbReference>
<evidence type="ECO:0000313" key="4">
    <source>
        <dbReference type="EMBL" id="AWW30824.1"/>
    </source>
</evidence>
<dbReference type="GO" id="GO:0005737">
    <property type="term" value="C:cytoplasm"/>
    <property type="evidence" value="ECO:0007669"/>
    <property type="project" value="TreeGrafter"/>
</dbReference>